<keyword evidence="2" id="KW-0547">Nucleotide-binding</keyword>
<dbReference type="SMART" id="SM00382">
    <property type="entry name" value="AAA"/>
    <property type="match status" value="1"/>
</dbReference>
<dbReference type="PANTHER" id="PTHR42939">
    <property type="entry name" value="ABC TRANSPORTER ATP-BINDING PROTEIN ALBC-RELATED"/>
    <property type="match status" value="1"/>
</dbReference>
<evidence type="ECO:0000259" key="4">
    <source>
        <dbReference type="PROSITE" id="PS50893"/>
    </source>
</evidence>
<keyword evidence="1" id="KW-0813">Transport</keyword>
<dbReference type="AlphaFoldDB" id="A0A415PQP0"/>
<gene>
    <name evidence="6" type="ORF">DWZ83_01725</name>
    <name evidence="5" type="ORF">KHZ85_00830</name>
</gene>
<organism evidence="6 7">
    <name type="scientific">Amedibacillus dolichus</name>
    <dbReference type="NCBI Taxonomy" id="31971"/>
    <lineage>
        <taxon>Bacteria</taxon>
        <taxon>Bacillati</taxon>
        <taxon>Bacillota</taxon>
        <taxon>Erysipelotrichia</taxon>
        <taxon>Erysipelotrichales</taxon>
        <taxon>Erysipelotrichaceae</taxon>
        <taxon>Amedibacillus</taxon>
    </lineage>
</organism>
<dbReference type="InterPro" id="IPR027417">
    <property type="entry name" value="P-loop_NTPase"/>
</dbReference>
<dbReference type="PROSITE" id="PS50893">
    <property type="entry name" value="ABC_TRANSPORTER_2"/>
    <property type="match status" value="1"/>
</dbReference>
<accession>A0A415PQP0</accession>
<dbReference type="RefSeq" id="WP_118365258.1">
    <property type="nucleotide sequence ID" value="NZ_JAGZMZ010000001.1"/>
</dbReference>
<name>A0A415PQP0_9FIRM</name>
<dbReference type="Proteomes" id="UP000753219">
    <property type="component" value="Unassembled WGS sequence"/>
</dbReference>
<dbReference type="OrthoDB" id="9804819at2"/>
<reference evidence="5" key="2">
    <citation type="submission" date="2021-02" db="EMBL/GenBank/DDBJ databases">
        <title>Infant gut strain persistence is associated with maternal origin, phylogeny, and functional potential including surface adhesion and iron acquisition.</title>
        <authorList>
            <person name="Lou Y.C."/>
        </authorList>
    </citation>
    <scope>NUCLEOTIDE SEQUENCE</scope>
    <source>
        <strain evidence="5">L3_108_103G1_dasL3_108_103G1_concoct_2</strain>
    </source>
</reference>
<proteinExistence type="predicted"/>
<dbReference type="PANTHER" id="PTHR42939:SF1">
    <property type="entry name" value="ABC TRANSPORTER ATP-BINDING PROTEIN ALBC-RELATED"/>
    <property type="match status" value="1"/>
</dbReference>
<dbReference type="SUPFAM" id="SSF52540">
    <property type="entry name" value="P-loop containing nucleoside triphosphate hydrolases"/>
    <property type="match status" value="1"/>
</dbReference>
<protein>
    <submittedName>
        <fullName evidence="6">ABC transporter ATP-binding protein</fullName>
    </submittedName>
</protein>
<comment type="caution">
    <text evidence="6">The sequence shown here is derived from an EMBL/GenBank/DDBJ whole genome shotgun (WGS) entry which is preliminary data.</text>
</comment>
<evidence type="ECO:0000256" key="3">
    <source>
        <dbReference type="ARBA" id="ARBA00022840"/>
    </source>
</evidence>
<dbReference type="Pfam" id="PF00005">
    <property type="entry name" value="ABC_tran"/>
    <property type="match status" value="1"/>
</dbReference>
<dbReference type="Proteomes" id="UP000284868">
    <property type="component" value="Unassembled WGS sequence"/>
</dbReference>
<dbReference type="GO" id="GO:0005524">
    <property type="term" value="F:ATP binding"/>
    <property type="evidence" value="ECO:0007669"/>
    <property type="project" value="UniProtKB-KW"/>
</dbReference>
<dbReference type="Gene3D" id="3.40.50.300">
    <property type="entry name" value="P-loop containing nucleotide triphosphate hydrolases"/>
    <property type="match status" value="1"/>
</dbReference>
<dbReference type="EMBL" id="JAGZMZ010000001">
    <property type="protein sequence ID" value="MBS4883304.1"/>
    <property type="molecule type" value="Genomic_DNA"/>
</dbReference>
<reference evidence="6 7" key="1">
    <citation type="submission" date="2018-08" db="EMBL/GenBank/DDBJ databases">
        <title>A genome reference for cultivated species of the human gut microbiota.</title>
        <authorList>
            <person name="Zou Y."/>
            <person name="Xue W."/>
            <person name="Luo G."/>
        </authorList>
    </citation>
    <scope>NUCLEOTIDE SEQUENCE [LARGE SCALE GENOMIC DNA]</scope>
    <source>
        <strain evidence="6 7">AF35-6BH</strain>
    </source>
</reference>
<dbReference type="InterPro" id="IPR003593">
    <property type="entry name" value="AAA+_ATPase"/>
</dbReference>
<evidence type="ECO:0000313" key="5">
    <source>
        <dbReference type="EMBL" id="MBS4883304.1"/>
    </source>
</evidence>
<dbReference type="EMBL" id="QRPK01000004">
    <property type="protein sequence ID" value="RHM15055.1"/>
    <property type="molecule type" value="Genomic_DNA"/>
</dbReference>
<dbReference type="InterPro" id="IPR003439">
    <property type="entry name" value="ABC_transporter-like_ATP-bd"/>
</dbReference>
<dbReference type="CDD" id="cd03230">
    <property type="entry name" value="ABC_DR_subfamily_A"/>
    <property type="match status" value="1"/>
</dbReference>
<dbReference type="InterPro" id="IPR051782">
    <property type="entry name" value="ABC_Transporter_VariousFunc"/>
</dbReference>
<keyword evidence="3 6" id="KW-0067">ATP-binding</keyword>
<keyword evidence="7" id="KW-1185">Reference proteome</keyword>
<sequence length="231" mass="26290">MSIVEIKNINKKFGNKEALKNVSLTIEEGKIIGLLGTNGSGKTTLIKLINDLLVPSDGEILIHGKKPGIESKQMIAYLPERSYLNDSWKVCELLDFFQDFYSDFDRERACDLLKGFHIDMKDRLKTMSKGTKEKIQLIMVMSRRAKLYVLDEPIGGVDPAARDYILDTILNNFEQGASILISTHLISDIERILDDVIFISNGEVIEHCSADEMRRQNGKSIDEIFREEFRC</sequence>
<feature type="domain" description="ABC transporter" evidence="4">
    <location>
        <begin position="4"/>
        <end position="226"/>
    </location>
</feature>
<evidence type="ECO:0000313" key="7">
    <source>
        <dbReference type="Proteomes" id="UP000284868"/>
    </source>
</evidence>
<evidence type="ECO:0000256" key="1">
    <source>
        <dbReference type="ARBA" id="ARBA00022448"/>
    </source>
</evidence>
<dbReference type="GO" id="GO:0016887">
    <property type="term" value="F:ATP hydrolysis activity"/>
    <property type="evidence" value="ECO:0007669"/>
    <property type="project" value="InterPro"/>
</dbReference>
<evidence type="ECO:0000313" key="6">
    <source>
        <dbReference type="EMBL" id="RHM15055.1"/>
    </source>
</evidence>
<evidence type="ECO:0000256" key="2">
    <source>
        <dbReference type="ARBA" id="ARBA00022741"/>
    </source>
</evidence>